<dbReference type="GO" id="GO:0005886">
    <property type="term" value="C:plasma membrane"/>
    <property type="evidence" value="ECO:0007669"/>
    <property type="project" value="UniProtKB-SubCell"/>
</dbReference>
<evidence type="ECO:0000256" key="3">
    <source>
        <dbReference type="ARBA" id="ARBA00022475"/>
    </source>
</evidence>
<feature type="domain" description="Major facilitator superfamily (MFS) profile" evidence="8">
    <location>
        <begin position="13"/>
        <end position="412"/>
    </location>
</feature>
<dbReference type="PANTHER" id="PTHR43266:SF9">
    <property type="entry name" value="PERMEASE, MAJOR FACILITATOR SUPERFAMILY-RELATED"/>
    <property type="match status" value="1"/>
</dbReference>
<gene>
    <name evidence="9" type="ordered locus">Hore_11210</name>
</gene>
<dbReference type="KEGG" id="hor:Hore_11210"/>
<feature type="transmembrane region" description="Helical" evidence="7">
    <location>
        <begin position="289"/>
        <end position="311"/>
    </location>
</feature>
<dbReference type="eggNOG" id="COG2814">
    <property type="taxonomic scope" value="Bacteria"/>
</dbReference>
<keyword evidence="5 7" id="KW-1133">Transmembrane helix</keyword>
<evidence type="ECO:0000256" key="6">
    <source>
        <dbReference type="ARBA" id="ARBA00023136"/>
    </source>
</evidence>
<dbReference type="GO" id="GO:0022857">
    <property type="term" value="F:transmembrane transporter activity"/>
    <property type="evidence" value="ECO:0007669"/>
    <property type="project" value="InterPro"/>
</dbReference>
<comment type="subcellular location">
    <subcellularLocation>
        <location evidence="1">Cell membrane</location>
        <topology evidence="1">Multi-pass membrane protein</topology>
    </subcellularLocation>
</comment>
<sequence>MSSKEKSIFRNTNFLLLFTGGLVSRIGNAVHYVGLTWFVLELTGSGAATGIILFLSTIPGVIVSPFGGVVADRVSRKLLIVGMDLIRGIAVIFLSWAIYTDVVTFIHLAVITVILAVCGSFFNPAVSATIPNIVLDRNLQKANSIEHFSQNFSQVIGFALGGILIAIFGVAGVFLLNGISFIISAISELFINIPPVEKTLIKHKTSFFSDFKFGVKYLFKHKTILSLFNTALFLNFITSGIMAVGIPYVFKEVIAVGSKLFGFAQAVTPAGAFIGAIVMNFLPEIKKYYKVFIINITILALLLLGFSFTIMPSVFKAYGVNNVYLTLLVILATLGIINAIINIPIMVLLQRIIPDEIRGRIFGLIMSLSQGLVPISMAITGYLFDLIAAYLLFAYTGGFTLVVAFVMTRVKALRNLNKKAEDNIMTDDVDYSM</sequence>
<evidence type="ECO:0000313" key="10">
    <source>
        <dbReference type="Proteomes" id="UP000000719"/>
    </source>
</evidence>
<dbReference type="InterPro" id="IPR011701">
    <property type="entry name" value="MFS"/>
</dbReference>
<feature type="transmembrane region" description="Helical" evidence="7">
    <location>
        <begin position="222"/>
        <end position="250"/>
    </location>
</feature>
<dbReference type="SUPFAM" id="SSF103473">
    <property type="entry name" value="MFS general substrate transporter"/>
    <property type="match status" value="1"/>
</dbReference>
<feature type="transmembrane region" description="Helical" evidence="7">
    <location>
        <begin position="105"/>
        <end position="134"/>
    </location>
</feature>
<keyword evidence="4 7" id="KW-0812">Transmembrane</keyword>
<feature type="transmembrane region" description="Helical" evidence="7">
    <location>
        <begin position="155"/>
        <end position="175"/>
    </location>
</feature>
<feature type="transmembrane region" description="Helical" evidence="7">
    <location>
        <begin position="390"/>
        <end position="410"/>
    </location>
</feature>
<dbReference type="STRING" id="373903.Hore_11210"/>
<organism evidence="9 10">
    <name type="scientific">Halothermothrix orenii (strain H 168 / OCM 544 / DSM 9562)</name>
    <dbReference type="NCBI Taxonomy" id="373903"/>
    <lineage>
        <taxon>Bacteria</taxon>
        <taxon>Bacillati</taxon>
        <taxon>Bacillota</taxon>
        <taxon>Clostridia</taxon>
        <taxon>Halanaerobiales</taxon>
        <taxon>Halothermotrichaceae</taxon>
        <taxon>Halothermothrix</taxon>
    </lineage>
</organism>
<feature type="transmembrane region" description="Helical" evidence="7">
    <location>
        <begin position="181"/>
        <end position="201"/>
    </location>
</feature>
<proteinExistence type="predicted"/>
<dbReference type="Gene3D" id="1.20.1250.20">
    <property type="entry name" value="MFS general substrate transporter like domains"/>
    <property type="match status" value="1"/>
</dbReference>
<dbReference type="InterPro" id="IPR036259">
    <property type="entry name" value="MFS_trans_sf"/>
</dbReference>
<dbReference type="AlphaFoldDB" id="B8CX54"/>
<keyword evidence="10" id="KW-1185">Reference proteome</keyword>
<dbReference type="OrthoDB" id="9775268at2"/>
<feature type="transmembrane region" description="Helical" evidence="7">
    <location>
        <begin position="323"/>
        <end position="349"/>
    </location>
</feature>
<evidence type="ECO:0000256" key="2">
    <source>
        <dbReference type="ARBA" id="ARBA00022448"/>
    </source>
</evidence>
<dbReference type="PANTHER" id="PTHR43266">
    <property type="entry name" value="MACROLIDE-EFFLUX PROTEIN"/>
    <property type="match status" value="1"/>
</dbReference>
<evidence type="ECO:0000256" key="4">
    <source>
        <dbReference type="ARBA" id="ARBA00022692"/>
    </source>
</evidence>
<keyword evidence="3" id="KW-1003">Cell membrane</keyword>
<evidence type="ECO:0000256" key="1">
    <source>
        <dbReference type="ARBA" id="ARBA00004651"/>
    </source>
</evidence>
<dbReference type="PROSITE" id="PS50850">
    <property type="entry name" value="MFS"/>
    <property type="match status" value="1"/>
</dbReference>
<dbReference type="HOGENOM" id="CLU_034180_16_3_9"/>
<feature type="transmembrane region" description="Helical" evidence="7">
    <location>
        <begin position="78"/>
        <end position="99"/>
    </location>
</feature>
<evidence type="ECO:0000256" key="5">
    <source>
        <dbReference type="ARBA" id="ARBA00022989"/>
    </source>
</evidence>
<feature type="transmembrane region" description="Helical" evidence="7">
    <location>
        <begin position="45"/>
        <end position="66"/>
    </location>
</feature>
<evidence type="ECO:0000259" key="8">
    <source>
        <dbReference type="PROSITE" id="PS50850"/>
    </source>
</evidence>
<keyword evidence="6 7" id="KW-0472">Membrane</keyword>
<keyword evidence="2" id="KW-0813">Transport</keyword>
<dbReference type="RefSeq" id="WP_012636058.1">
    <property type="nucleotide sequence ID" value="NC_011899.1"/>
</dbReference>
<name>B8CX54_HALOH</name>
<feature type="transmembrane region" description="Helical" evidence="7">
    <location>
        <begin position="262"/>
        <end position="282"/>
    </location>
</feature>
<dbReference type="Pfam" id="PF07690">
    <property type="entry name" value="MFS_1"/>
    <property type="match status" value="1"/>
</dbReference>
<dbReference type="EMBL" id="CP001098">
    <property type="protein sequence ID" value="ACL69873.1"/>
    <property type="molecule type" value="Genomic_DNA"/>
</dbReference>
<accession>B8CX54</accession>
<dbReference type="CDD" id="cd06173">
    <property type="entry name" value="MFS_MefA_like"/>
    <property type="match status" value="1"/>
</dbReference>
<protein>
    <submittedName>
        <fullName evidence="9">Major facilitator superfamily MFS_1</fullName>
    </submittedName>
</protein>
<evidence type="ECO:0000313" key="9">
    <source>
        <dbReference type="EMBL" id="ACL69873.1"/>
    </source>
</evidence>
<reference evidence="9 10" key="1">
    <citation type="journal article" date="2009" name="PLoS ONE">
        <title>Genome analysis of the anaerobic thermohalophilic bacterium Halothermothrix orenii.</title>
        <authorList>
            <person name="Mavromatis K."/>
            <person name="Ivanova N."/>
            <person name="Anderson I."/>
            <person name="Lykidis A."/>
            <person name="Hooper S.D."/>
            <person name="Sun H."/>
            <person name="Kunin V."/>
            <person name="Lapidus A."/>
            <person name="Hugenholtz P."/>
            <person name="Patel B."/>
            <person name="Kyrpides N.C."/>
        </authorList>
    </citation>
    <scope>NUCLEOTIDE SEQUENCE [LARGE SCALE GENOMIC DNA]</scope>
    <source>
        <strain evidence="10">H 168 / OCM 544 / DSM 9562</strain>
    </source>
</reference>
<dbReference type="InterPro" id="IPR020846">
    <property type="entry name" value="MFS_dom"/>
</dbReference>
<dbReference type="Proteomes" id="UP000000719">
    <property type="component" value="Chromosome"/>
</dbReference>
<evidence type="ECO:0000256" key="7">
    <source>
        <dbReference type="SAM" id="Phobius"/>
    </source>
</evidence>
<feature type="transmembrane region" description="Helical" evidence="7">
    <location>
        <begin position="361"/>
        <end position="384"/>
    </location>
</feature>